<protein>
    <submittedName>
        <fullName evidence="1">Uncharacterized protein</fullName>
    </submittedName>
</protein>
<dbReference type="Proteomes" id="UP000742631">
    <property type="component" value="Unassembled WGS sequence"/>
</dbReference>
<reference evidence="1" key="2">
    <citation type="submission" date="2021-09" db="EMBL/GenBank/DDBJ databases">
        <authorList>
            <person name="Gilroy R."/>
        </authorList>
    </citation>
    <scope>NUCLEOTIDE SEQUENCE</scope>
    <source>
        <strain evidence="1">316</strain>
    </source>
</reference>
<gene>
    <name evidence="1" type="ORF">K8W01_00785</name>
</gene>
<dbReference type="AlphaFoldDB" id="A0A921DZ02"/>
<evidence type="ECO:0000313" key="2">
    <source>
        <dbReference type="Proteomes" id="UP000742631"/>
    </source>
</evidence>
<organism evidence="1 2">
    <name type="scientific">Methylorubrum populi</name>
    <dbReference type="NCBI Taxonomy" id="223967"/>
    <lineage>
        <taxon>Bacteria</taxon>
        <taxon>Pseudomonadati</taxon>
        <taxon>Pseudomonadota</taxon>
        <taxon>Alphaproteobacteria</taxon>
        <taxon>Hyphomicrobiales</taxon>
        <taxon>Methylobacteriaceae</taxon>
        <taxon>Methylorubrum</taxon>
    </lineage>
</organism>
<dbReference type="EMBL" id="DYYG01000003">
    <property type="protein sequence ID" value="HJE22181.1"/>
    <property type="molecule type" value="Genomic_DNA"/>
</dbReference>
<sequence length="296" mass="32884">MSLQDPARLDPARLELAAPGDRYADYCLWDYEPVGPTTGRLRQASLLWHSLTCAGADPRLFALCDALRAGLGPGRSVWGAKLRDGVTTWEFYFYDYARLERTVSIERVLAILAPFAPCGLRYAGGRPYFMFSLDLDNALVRGERGLDRLNIYVGNPGSSVSSGLCYGLTAQGLVFDNLYSFFDAAREREAIRAKAACSAHLDLPGLDLDAILWPELMTCGVVVVANKRLCDGVYFSRVGIDGLIAFLDRLDYPLPIRTFVREERRRLSHLLFDVGIDYAVTDGRLTVTKSAYYGLL</sequence>
<name>A0A921DZ02_9HYPH</name>
<evidence type="ECO:0000313" key="1">
    <source>
        <dbReference type="EMBL" id="HJE22181.1"/>
    </source>
</evidence>
<reference evidence="1" key="1">
    <citation type="journal article" date="2021" name="PeerJ">
        <title>Extensive microbial diversity within the chicken gut microbiome revealed by metagenomics and culture.</title>
        <authorList>
            <person name="Gilroy R."/>
            <person name="Ravi A."/>
            <person name="Getino M."/>
            <person name="Pursley I."/>
            <person name="Horton D.L."/>
            <person name="Alikhan N.F."/>
            <person name="Baker D."/>
            <person name="Gharbi K."/>
            <person name="Hall N."/>
            <person name="Watson M."/>
            <person name="Adriaenssens E.M."/>
            <person name="Foster-Nyarko E."/>
            <person name="Jarju S."/>
            <person name="Secka A."/>
            <person name="Antonio M."/>
            <person name="Oren A."/>
            <person name="Chaudhuri R.R."/>
            <person name="La Ragione R."/>
            <person name="Hildebrand F."/>
            <person name="Pallen M.J."/>
        </authorList>
    </citation>
    <scope>NUCLEOTIDE SEQUENCE</scope>
    <source>
        <strain evidence="1">316</strain>
    </source>
</reference>
<accession>A0A921DZ02</accession>
<proteinExistence type="predicted"/>
<comment type="caution">
    <text evidence="1">The sequence shown here is derived from an EMBL/GenBank/DDBJ whole genome shotgun (WGS) entry which is preliminary data.</text>
</comment>